<organism evidence="19 20">
    <name type="scientific">Jatropha leaf curl Guntur virus</name>
    <dbReference type="NCBI Taxonomy" id="2876732"/>
    <lineage>
        <taxon>Viruses</taxon>
        <taxon>Monodnaviria</taxon>
        <taxon>Shotokuvirae</taxon>
        <taxon>Cressdnaviricota</taxon>
        <taxon>Repensiviricetes</taxon>
        <taxon>Geplafuvirales</taxon>
        <taxon>Geminiviridae</taxon>
        <taxon>Begomovirus</taxon>
        <taxon>Begomovirus jatrophagunturense</taxon>
    </lineage>
</organism>
<evidence type="ECO:0000256" key="6">
    <source>
        <dbReference type="ARBA" id="ARBA00022553"/>
    </source>
</evidence>
<comment type="subunit">
    <text evidence="17">Monomer. Homodimer. Homooligomer. Self-interaction correlates with nuclear localization and efficient activation of transcription.</text>
</comment>
<comment type="function">
    <text evidence="17">Strong activator of the late viral genes promoters. Acts as a suppressor of RNA-mediated gene silencing, also known as post-transcriptional gene silencing (PTGS), a mechanism of plant viral defense that limits the accumulation of viral RNAs. Also suppresses the host basal defense by interacting with and inhibiting SNF1 kinase, a key regulator of cell metabolism implicated in innate antiviral defense. Determines pathogenicity.</text>
</comment>
<keyword evidence="10 17" id="KW-0479">Metal-binding</keyword>
<evidence type="ECO:0000256" key="14">
    <source>
        <dbReference type="ARBA" id="ARBA00023159"/>
    </source>
</evidence>
<evidence type="ECO:0000256" key="17">
    <source>
        <dbReference type="RuleBase" id="RU363028"/>
    </source>
</evidence>
<feature type="region of interest" description="Disordered" evidence="18">
    <location>
        <begin position="88"/>
        <end position="128"/>
    </location>
</feature>
<evidence type="ECO:0000256" key="10">
    <source>
        <dbReference type="ARBA" id="ARBA00022723"/>
    </source>
</evidence>
<evidence type="ECO:0000256" key="5">
    <source>
        <dbReference type="ARBA" id="ARBA00022463"/>
    </source>
</evidence>
<evidence type="ECO:0000256" key="13">
    <source>
        <dbReference type="ARBA" id="ARBA00023125"/>
    </source>
</evidence>
<dbReference type="GO" id="GO:0003677">
    <property type="term" value="F:DNA binding"/>
    <property type="evidence" value="ECO:0007669"/>
    <property type="project" value="UniProtKB-KW"/>
</dbReference>
<comment type="domain">
    <text evidence="17">The zinc finger and the transactivation region are involved in PTGS suppression.</text>
</comment>
<evidence type="ECO:0000256" key="2">
    <source>
        <dbReference type="ARBA" id="ARBA00004192"/>
    </source>
</evidence>
<keyword evidence="14 17" id="KW-0010">Activator</keyword>
<dbReference type="GO" id="GO:0042025">
    <property type="term" value="C:host cell nucleus"/>
    <property type="evidence" value="ECO:0007669"/>
    <property type="project" value="UniProtKB-SubCell"/>
</dbReference>
<evidence type="ECO:0000313" key="19">
    <source>
        <dbReference type="EMBL" id="UAY98635.1"/>
    </source>
</evidence>
<dbReference type="EMBL" id="MZ217773">
    <property type="protein sequence ID" value="UAY98635.1"/>
    <property type="molecule type" value="Genomic_DNA"/>
</dbReference>
<evidence type="ECO:0000256" key="1">
    <source>
        <dbReference type="ARBA" id="ARBA00004147"/>
    </source>
</evidence>
<proteinExistence type="inferred from homology"/>
<keyword evidence="16" id="KW-0899">Viral immunoevasion</keyword>
<evidence type="ECO:0000256" key="15">
    <source>
        <dbReference type="ARBA" id="ARBA00023200"/>
    </source>
</evidence>
<keyword evidence="9" id="KW-1090">Inhibition of host innate immune response by virus</keyword>
<protein>
    <recommendedName>
        <fullName evidence="4 17">Transcriptional activator protein</fullName>
        <shortName evidence="17">TrAP</shortName>
    </recommendedName>
</protein>
<accession>A0AAE9BUR6</accession>
<evidence type="ECO:0000256" key="8">
    <source>
        <dbReference type="ARBA" id="ARBA00022581"/>
    </source>
</evidence>
<comment type="similarity">
    <text evidence="3 17">Belongs to the geminiviridae transcriptional activator protein family.</text>
</comment>
<keyword evidence="12 17" id="KW-0862">Zinc</keyword>
<evidence type="ECO:0000256" key="12">
    <source>
        <dbReference type="ARBA" id="ARBA00022833"/>
    </source>
</evidence>
<evidence type="ECO:0000313" key="20">
    <source>
        <dbReference type="Proteomes" id="UP001245212"/>
    </source>
</evidence>
<keyword evidence="20" id="KW-1185">Reference proteome</keyword>
<evidence type="ECO:0000256" key="3">
    <source>
        <dbReference type="ARBA" id="ARBA00007672"/>
    </source>
</evidence>
<comment type="subcellular location">
    <subcellularLocation>
        <location evidence="2 17">Host cytoplasm</location>
    </subcellularLocation>
    <subcellularLocation>
        <location evidence="1 17">Host nucleus</location>
    </subcellularLocation>
</comment>
<name>A0AAE9BUR6_9GEMI</name>
<dbReference type="PRINTS" id="PR00230">
    <property type="entry name" value="GEMCOATAL2"/>
</dbReference>
<keyword evidence="15 17" id="KW-1035">Host cytoplasm</keyword>
<sequence length="151" mass="17012">MSSSSSSHNLYTPPPLPRTFVFESDSPPTVPIKVQHRAAKRRGIRRRRVDLKCGCSYYVHINCHNHGFTHRGTHHCSSGDEWRLYLGGPKSPIFQDHRPQKPAVQHEPGHNNRPDTVQPQPEESVGTTSMLDGFQDLDDLTASDLAFLEGF</sequence>
<evidence type="ECO:0000256" key="7">
    <source>
        <dbReference type="ARBA" id="ARBA00022562"/>
    </source>
</evidence>
<keyword evidence="11 17" id="KW-0863">Zinc-finger</keyword>
<dbReference type="GO" id="GO:0008270">
    <property type="term" value="F:zinc ion binding"/>
    <property type="evidence" value="ECO:0007669"/>
    <property type="project" value="UniProtKB-KW"/>
</dbReference>
<dbReference type="InterPro" id="IPR000942">
    <property type="entry name" value="Gemini_AL2"/>
</dbReference>
<dbReference type="GO" id="GO:0019028">
    <property type="term" value="C:viral capsid"/>
    <property type="evidence" value="ECO:0007669"/>
    <property type="project" value="InterPro"/>
</dbReference>
<gene>
    <name evidence="19" type="primary">AC2</name>
</gene>
<keyword evidence="8 17" id="KW-0945">Host-virus interaction</keyword>
<evidence type="ECO:0000256" key="11">
    <source>
        <dbReference type="ARBA" id="ARBA00022771"/>
    </source>
</evidence>
<feature type="compositionally biased region" description="Polar residues" evidence="18">
    <location>
        <begin position="114"/>
        <end position="128"/>
    </location>
</feature>
<keyword evidence="5 17" id="KW-0941">Suppressor of RNA silencing</keyword>
<keyword evidence="13 17" id="KW-0238">DNA-binding</keyword>
<dbReference type="Proteomes" id="UP001245212">
    <property type="component" value="Segment"/>
</dbReference>
<evidence type="ECO:0000256" key="16">
    <source>
        <dbReference type="ARBA" id="ARBA00023280"/>
    </source>
</evidence>
<reference evidence="19 20" key="1">
    <citation type="submission" date="2021-05" db="EMBL/GenBank/DDBJ databases">
        <title>Mixed infection of two recombinant/chimeric begomoviruses (Papaya leaf curl virus and Jatropha leaf curl Gujarat virus) in Jatropha gossypiifolia.</title>
        <authorList>
            <person name="Gireeshbai S."/>
            <person name="Prabhudas S.K."/>
            <person name="Mandal B."/>
            <person name="Roy A."/>
            <person name="Geetanjali S."/>
        </authorList>
    </citation>
    <scope>NUCLEOTIDE SEQUENCE [LARGE SCALE GENOMIC DNA]</scope>
    <source>
        <strain evidence="19">Guntur</strain>
    </source>
</reference>
<dbReference type="Pfam" id="PF01440">
    <property type="entry name" value="Gemini_AL2"/>
    <property type="match status" value="1"/>
</dbReference>
<dbReference type="GO" id="GO:0030430">
    <property type="term" value="C:host cell cytoplasm"/>
    <property type="evidence" value="ECO:0007669"/>
    <property type="project" value="UniProtKB-SubCell"/>
</dbReference>
<dbReference type="GO" id="GO:0052170">
    <property type="term" value="P:symbiont-mediated suppression of host innate immune response"/>
    <property type="evidence" value="ECO:0007669"/>
    <property type="project" value="UniProtKB-KW"/>
</dbReference>
<keyword evidence="6" id="KW-0597">Phosphoprotein</keyword>
<evidence type="ECO:0000256" key="18">
    <source>
        <dbReference type="SAM" id="MobiDB-lite"/>
    </source>
</evidence>
<evidence type="ECO:0000256" key="9">
    <source>
        <dbReference type="ARBA" id="ARBA00022632"/>
    </source>
</evidence>
<evidence type="ECO:0000256" key="4">
    <source>
        <dbReference type="ARBA" id="ARBA00014388"/>
    </source>
</evidence>
<keyword evidence="7 17" id="KW-1048">Host nucleus</keyword>
<dbReference type="GO" id="GO:0005198">
    <property type="term" value="F:structural molecule activity"/>
    <property type="evidence" value="ECO:0007669"/>
    <property type="project" value="InterPro"/>
</dbReference>